<dbReference type="InterPro" id="IPR050491">
    <property type="entry name" value="AmpC-like"/>
</dbReference>
<dbReference type="Gene3D" id="2.60.40.10">
    <property type="entry name" value="Immunoglobulins"/>
    <property type="match status" value="1"/>
</dbReference>
<sequence>MKKIVLLIILSFSFALTAQYKKTGAEKDVFIAMDKTASILIQKSKANSVSIGVVKDGKTYIRHYGEIDKEMDNIATNKTVFEVASITKLFTGLLVAQAVTEKKISLEDDIRKYITGLYPNLQYNGTPITIKDLVSFRTGFDKDLPDNSELRKNRNDTSYIAFKKMDEQYNRDTFFEDLKNIKLDTLPGTKFKYSNGSVNLAAHILENVYQKSYETLLKENIFSKLNMQSTGINLNEKIVIANGYNKKGILMPRISDNLWKAAGGLKSSLDDLTKFIQYELNTKNKIIQESQRNLFNSSTTWNGYFWDYIEVDENGQNCWKHGGAFGTQNMMLLYPERNLGFSIILNISDEDTANVLGEAVITLSNELLAANSPQTGIYGYKLINDDVVFTYIHDKALNSDLVKSVSIAGSFDNWNPKDEKFQMVRKNKNTFELKIPRKQFEKNKTYLFKFVINKSGWIEAPVNAINAEKGGDKNLIMILQ</sequence>
<evidence type="ECO:0000313" key="3">
    <source>
        <dbReference type="EMBL" id="MFC0079274.1"/>
    </source>
</evidence>
<dbReference type="EMBL" id="JBHLYW010000022">
    <property type="protein sequence ID" value="MFC0079274.1"/>
    <property type="molecule type" value="Genomic_DNA"/>
</dbReference>
<dbReference type="InterPro" id="IPR014756">
    <property type="entry name" value="Ig_E-set"/>
</dbReference>
<feature type="domain" description="Beta-lactamase-related" evidence="2">
    <location>
        <begin position="43"/>
        <end position="351"/>
    </location>
</feature>
<organism evidence="3 4">
    <name type="scientific">Flavobacterium procerum</name>
    <dbReference type="NCBI Taxonomy" id="1455569"/>
    <lineage>
        <taxon>Bacteria</taxon>
        <taxon>Pseudomonadati</taxon>
        <taxon>Bacteroidota</taxon>
        <taxon>Flavobacteriia</taxon>
        <taxon>Flavobacteriales</taxon>
        <taxon>Flavobacteriaceae</taxon>
        <taxon>Flavobacterium</taxon>
    </lineage>
</organism>
<evidence type="ECO:0000313" key="4">
    <source>
        <dbReference type="Proteomes" id="UP001589734"/>
    </source>
</evidence>
<dbReference type="InterPro" id="IPR013783">
    <property type="entry name" value="Ig-like_fold"/>
</dbReference>
<proteinExistence type="predicted"/>
<comment type="caution">
    <text evidence="3">The sequence shown here is derived from an EMBL/GenBank/DDBJ whole genome shotgun (WGS) entry which is preliminary data.</text>
</comment>
<dbReference type="InterPro" id="IPR001466">
    <property type="entry name" value="Beta-lactam-related"/>
</dbReference>
<feature type="signal peptide" evidence="1">
    <location>
        <begin position="1"/>
        <end position="18"/>
    </location>
</feature>
<evidence type="ECO:0000259" key="2">
    <source>
        <dbReference type="Pfam" id="PF00144"/>
    </source>
</evidence>
<dbReference type="Pfam" id="PF00144">
    <property type="entry name" value="Beta-lactamase"/>
    <property type="match status" value="1"/>
</dbReference>
<dbReference type="SUPFAM" id="SSF81296">
    <property type="entry name" value="E set domains"/>
    <property type="match status" value="1"/>
</dbReference>
<dbReference type="GO" id="GO:0016787">
    <property type="term" value="F:hydrolase activity"/>
    <property type="evidence" value="ECO:0007669"/>
    <property type="project" value="UniProtKB-KW"/>
</dbReference>
<keyword evidence="3" id="KW-0378">Hydrolase</keyword>
<dbReference type="CDD" id="cd02859">
    <property type="entry name" value="E_set_AMPKbeta_like_N"/>
    <property type="match status" value="1"/>
</dbReference>
<keyword evidence="1" id="KW-0732">Signal</keyword>
<keyword evidence="4" id="KW-1185">Reference proteome</keyword>
<dbReference type="Gene3D" id="3.40.710.10">
    <property type="entry name" value="DD-peptidase/beta-lactamase superfamily"/>
    <property type="match status" value="1"/>
</dbReference>
<protein>
    <submittedName>
        <fullName evidence="3">Serine hydrolase</fullName>
    </submittedName>
</protein>
<evidence type="ECO:0000256" key="1">
    <source>
        <dbReference type="SAM" id="SignalP"/>
    </source>
</evidence>
<name>A0ABV6BYY9_9FLAO</name>
<dbReference type="Proteomes" id="UP001589734">
    <property type="component" value="Unassembled WGS sequence"/>
</dbReference>
<dbReference type="RefSeq" id="WP_379686817.1">
    <property type="nucleotide sequence ID" value="NZ_JBHLYW010000022.1"/>
</dbReference>
<dbReference type="SUPFAM" id="SSF56601">
    <property type="entry name" value="beta-lactamase/transpeptidase-like"/>
    <property type="match status" value="1"/>
</dbReference>
<reference evidence="3 4" key="1">
    <citation type="submission" date="2024-09" db="EMBL/GenBank/DDBJ databases">
        <authorList>
            <person name="Sun Q."/>
            <person name="Mori K."/>
        </authorList>
    </citation>
    <scope>NUCLEOTIDE SEQUENCE [LARGE SCALE GENOMIC DNA]</scope>
    <source>
        <strain evidence="3 4">CGMCC 1.12926</strain>
    </source>
</reference>
<feature type="chain" id="PRO_5047105740" evidence="1">
    <location>
        <begin position="19"/>
        <end position="480"/>
    </location>
</feature>
<gene>
    <name evidence="3" type="ORF">ACFFLS_19660</name>
</gene>
<dbReference type="PANTHER" id="PTHR46825:SF9">
    <property type="entry name" value="BETA-LACTAMASE-RELATED DOMAIN-CONTAINING PROTEIN"/>
    <property type="match status" value="1"/>
</dbReference>
<accession>A0ABV6BYY9</accession>
<dbReference type="PANTHER" id="PTHR46825">
    <property type="entry name" value="D-ALANYL-D-ALANINE-CARBOXYPEPTIDASE/ENDOPEPTIDASE AMPH"/>
    <property type="match status" value="1"/>
</dbReference>
<dbReference type="InterPro" id="IPR012338">
    <property type="entry name" value="Beta-lactam/transpept-like"/>
</dbReference>